<feature type="non-terminal residue" evidence="1">
    <location>
        <position position="71"/>
    </location>
</feature>
<protein>
    <submittedName>
        <fullName evidence="1">Proteasome subunit alpha type-2</fullName>
        <ecNumber evidence="1">3.4.25.1</ecNumber>
    </submittedName>
</protein>
<proteinExistence type="predicted"/>
<organism evidence="1 2">
    <name type="scientific">Spiromyces aspiralis</name>
    <dbReference type="NCBI Taxonomy" id="68401"/>
    <lineage>
        <taxon>Eukaryota</taxon>
        <taxon>Fungi</taxon>
        <taxon>Fungi incertae sedis</taxon>
        <taxon>Zoopagomycota</taxon>
        <taxon>Kickxellomycotina</taxon>
        <taxon>Kickxellomycetes</taxon>
        <taxon>Kickxellales</taxon>
        <taxon>Kickxellaceae</taxon>
        <taxon>Spiromyces</taxon>
    </lineage>
</organism>
<keyword evidence="2" id="KW-1185">Reference proteome</keyword>
<comment type="caution">
    <text evidence="1">The sequence shown here is derived from an EMBL/GenBank/DDBJ whole genome shotgun (WGS) entry which is preliminary data.</text>
</comment>
<reference evidence="1" key="1">
    <citation type="submission" date="2022-06" db="EMBL/GenBank/DDBJ databases">
        <title>Phylogenomic reconstructions and comparative analyses of Kickxellomycotina fungi.</title>
        <authorList>
            <person name="Reynolds N.K."/>
            <person name="Stajich J.E."/>
            <person name="Barry K."/>
            <person name="Grigoriev I.V."/>
            <person name="Crous P."/>
            <person name="Smith M.E."/>
        </authorList>
    </citation>
    <scope>NUCLEOTIDE SEQUENCE</scope>
    <source>
        <strain evidence="1">RSA 2271</strain>
    </source>
</reference>
<sequence>MSYNFSLTTFLKKGKLGQIGNALAAVKKGNTSMGIRGQNTVVIATKIGEDLALVDSDSIEHIAVICDSIGM</sequence>
<dbReference type="EC" id="3.4.25.1" evidence="1"/>
<gene>
    <name evidence="1" type="primary">PRE8_2</name>
    <name evidence="1" type="ORF">EV182_006745</name>
</gene>
<evidence type="ECO:0000313" key="1">
    <source>
        <dbReference type="EMBL" id="KAJ1677163.1"/>
    </source>
</evidence>
<dbReference type="Proteomes" id="UP001145114">
    <property type="component" value="Unassembled WGS sequence"/>
</dbReference>
<keyword evidence="1" id="KW-0378">Hydrolase</keyword>
<name>A0ACC1HN08_9FUNG</name>
<evidence type="ECO:0000313" key="2">
    <source>
        <dbReference type="Proteomes" id="UP001145114"/>
    </source>
</evidence>
<keyword evidence="1" id="KW-0647">Proteasome</keyword>
<dbReference type="EMBL" id="JAMZIH010002884">
    <property type="protein sequence ID" value="KAJ1677163.1"/>
    <property type="molecule type" value="Genomic_DNA"/>
</dbReference>
<accession>A0ACC1HN08</accession>